<reference evidence="1 2" key="2">
    <citation type="journal article" date="2022" name="Mol. Ecol. Resour.">
        <title>The genomes of chicory, endive, great burdock and yacon provide insights into Asteraceae paleo-polyploidization history and plant inulin production.</title>
        <authorList>
            <person name="Fan W."/>
            <person name="Wang S."/>
            <person name="Wang H."/>
            <person name="Wang A."/>
            <person name="Jiang F."/>
            <person name="Liu H."/>
            <person name="Zhao H."/>
            <person name="Xu D."/>
            <person name="Zhang Y."/>
        </authorList>
    </citation>
    <scope>NUCLEOTIDE SEQUENCE [LARGE SCALE GENOMIC DNA]</scope>
    <source>
        <strain evidence="2">cv. Niubang</strain>
    </source>
</reference>
<comment type="caution">
    <text evidence="1">The sequence shown here is derived from an EMBL/GenBank/DDBJ whole genome shotgun (WGS) entry which is preliminary data.</text>
</comment>
<dbReference type="Proteomes" id="UP001055879">
    <property type="component" value="Linkage Group LG15"/>
</dbReference>
<proteinExistence type="predicted"/>
<keyword evidence="2" id="KW-1185">Reference proteome</keyword>
<evidence type="ECO:0000313" key="2">
    <source>
        <dbReference type="Proteomes" id="UP001055879"/>
    </source>
</evidence>
<accession>A0ACB8XR47</accession>
<protein>
    <submittedName>
        <fullName evidence="1">Uncharacterized protein</fullName>
    </submittedName>
</protein>
<organism evidence="1 2">
    <name type="scientific">Arctium lappa</name>
    <name type="common">Greater burdock</name>
    <name type="synonym">Lappa major</name>
    <dbReference type="NCBI Taxonomy" id="4217"/>
    <lineage>
        <taxon>Eukaryota</taxon>
        <taxon>Viridiplantae</taxon>
        <taxon>Streptophyta</taxon>
        <taxon>Embryophyta</taxon>
        <taxon>Tracheophyta</taxon>
        <taxon>Spermatophyta</taxon>
        <taxon>Magnoliopsida</taxon>
        <taxon>eudicotyledons</taxon>
        <taxon>Gunneridae</taxon>
        <taxon>Pentapetalae</taxon>
        <taxon>asterids</taxon>
        <taxon>campanulids</taxon>
        <taxon>Asterales</taxon>
        <taxon>Asteraceae</taxon>
        <taxon>Carduoideae</taxon>
        <taxon>Cardueae</taxon>
        <taxon>Arctiinae</taxon>
        <taxon>Arctium</taxon>
    </lineage>
</organism>
<dbReference type="EMBL" id="CM042061">
    <property type="protein sequence ID" value="KAI3673132.1"/>
    <property type="molecule type" value="Genomic_DNA"/>
</dbReference>
<gene>
    <name evidence="1" type="ORF">L6452_39247</name>
</gene>
<sequence length="519" mass="58663">MDLLLLSLSTICCFFVLIYLIVPSYKPRGNTVPEAAGSWPIIGHLHLLAGSQLPHELLASLADKFGPLFTIKLGVHRLLIVSNSDMAKECLATNDRAFASRPKSMASELIGYNYANFALGSYGPYWRLMQKIVVRELVSHRRLRMLAHVRASEVKLSTTDLYESWIENKGSEEMLKVDMKQWFENLALNMILRMIFGDRFSTGEGNRDRFKKSVRMFSQVLGAFVPSDAIPGLRWLDLGGYEKKMKKIAKELDVILEGWLEEHKAKMDSIQQEDHEGKDQVFMATLLSRVKEELNEDLYGFSVDTVVKATCLAILAASVDTIPATLTWVLALLINNPRVLKKAQNELEIHVGRDGEVEDSNLKNLVYLQAVIKESMRLYPVAPLLVPHESIEDCIIGGYTVPKGTQLLVNVWKIQHDPEIWTDPFEFQPDRFLTSKREIDVRGQHFELIPFGSGRRMCIGSSLALEAMQLILASIIHGFEFRNPSNEQKIDMTESHGLVKHKATPLELLVVPRHLSGLN</sequence>
<reference evidence="2" key="1">
    <citation type="journal article" date="2022" name="Mol. Ecol. Resour.">
        <title>The genomes of chicory, endive, great burdock and yacon provide insights into Asteraceae palaeo-polyploidization history and plant inulin production.</title>
        <authorList>
            <person name="Fan W."/>
            <person name="Wang S."/>
            <person name="Wang H."/>
            <person name="Wang A."/>
            <person name="Jiang F."/>
            <person name="Liu H."/>
            <person name="Zhao H."/>
            <person name="Xu D."/>
            <person name="Zhang Y."/>
        </authorList>
    </citation>
    <scope>NUCLEOTIDE SEQUENCE [LARGE SCALE GENOMIC DNA]</scope>
    <source>
        <strain evidence="2">cv. Niubang</strain>
    </source>
</reference>
<evidence type="ECO:0000313" key="1">
    <source>
        <dbReference type="EMBL" id="KAI3673132.1"/>
    </source>
</evidence>
<name>A0ACB8XR47_ARCLA</name>